<dbReference type="AlphaFoldDB" id="A0A7W4YBU6"/>
<dbReference type="Gene3D" id="2.40.30.10">
    <property type="entry name" value="Translation factors"/>
    <property type="match status" value="1"/>
</dbReference>
<dbReference type="SUPFAM" id="SSF52343">
    <property type="entry name" value="Ferredoxin reductase-like, C-terminal NADP-linked domain"/>
    <property type="match status" value="1"/>
</dbReference>
<evidence type="ECO:0000256" key="10">
    <source>
        <dbReference type="ARBA" id="ARBA00023014"/>
    </source>
</evidence>
<evidence type="ECO:0000256" key="3">
    <source>
        <dbReference type="ARBA" id="ARBA00012229"/>
    </source>
</evidence>
<keyword evidence="4 14" id="KW-0349">Heme</keyword>
<evidence type="ECO:0000256" key="14">
    <source>
        <dbReference type="RuleBase" id="RU000356"/>
    </source>
</evidence>
<keyword evidence="9" id="KW-0408">Iron</keyword>
<keyword evidence="11" id="KW-0520">NAD</keyword>
<keyword evidence="17" id="KW-0560">Oxidoreductase</keyword>
<evidence type="ECO:0000256" key="9">
    <source>
        <dbReference type="ARBA" id="ARBA00023004"/>
    </source>
</evidence>
<dbReference type="PROSITE" id="PS01033">
    <property type="entry name" value="GLOBIN"/>
    <property type="match status" value="1"/>
</dbReference>
<keyword evidence="14" id="KW-0813">Transport</keyword>
<organism evidence="17 18">
    <name type="scientific">Cellulomonas cellasea</name>
    <dbReference type="NCBI Taxonomy" id="43670"/>
    <lineage>
        <taxon>Bacteria</taxon>
        <taxon>Bacillati</taxon>
        <taxon>Actinomycetota</taxon>
        <taxon>Actinomycetes</taxon>
        <taxon>Micrococcales</taxon>
        <taxon>Cellulomonadaceae</taxon>
        <taxon>Cellulomonas</taxon>
    </lineage>
</organism>
<dbReference type="GO" id="GO:0046872">
    <property type="term" value="F:metal ion binding"/>
    <property type="evidence" value="ECO:0007669"/>
    <property type="project" value="UniProtKB-KW"/>
</dbReference>
<proteinExistence type="inferred from homology"/>
<dbReference type="InterPro" id="IPR039261">
    <property type="entry name" value="FNR_nucleotide-bd"/>
</dbReference>
<comment type="caution">
    <text evidence="17">The sequence shown here is derived from an EMBL/GenBank/DDBJ whole genome shotgun (WGS) entry which is preliminary data.</text>
</comment>
<dbReference type="GO" id="GO:0020037">
    <property type="term" value="F:heme binding"/>
    <property type="evidence" value="ECO:0007669"/>
    <property type="project" value="InterPro"/>
</dbReference>
<dbReference type="CDD" id="cd06184">
    <property type="entry name" value="flavohem_like_fad_nad_binding"/>
    <property type="match status" value="1"/>
</dbReference>
<dbReference type="GO" id="GO:0008941">
    <property type="term" value="F:nitric oxide dioxygenase NAD(P)H activity"/>
    <property type="evidence" value="ECO:0007669"/>
    <property type="project" value="UniProtKB-EC"/>
</dbReference>
<dbReference type="InterPro" id="IPR012292">
    <property type="entry name" value="Globin/Proto"/>
</dbReference>
<dbReference type="GO" id="GO:0071500">
    <property type="term" value="P:cellular response to nitrosative stress"/>
    <property type="evidence" value="ECO:0007669"/>
    <property type="project" value="TreeGrafter"/>
</dbReference>
<evidence type="ECO:0000256" key="11">
    <source>
        <dbReference type="ARBA" id="ARBA00023027"/>
    </source>
</evidence>
<dbReference type="InterPro" id="IPR017938">
    <property type="entry name" value="Riboflavin_synthase-like_b-brl"/>
</dbReference>
<protein>
    <recommendedName>
        <fullName evidence="3">nitric oxide dioxygenase</fullName>
        <ecNumber evidence="3">1.14.12.17</ecNumber>
    </recommendedName>
</protein>
<feature type="domain" description="FAD-binding FR-type" evidence="16">
    <location>
        <begin position="153"/>
        <end position="263"/>
    </location>
</feature>
<keyword evidence="10" id="KW-0411">Iron-sulfur</keyword>
<evidence type="ECO:0000256" key="12">
    <source>
        <dbReference type="ARBA" id="ARBA00048649"/>
    </source>
</evidence>
<gene>
    <name evidence="17" type="ORF">FHR80_002966</name>
</gene>
<evidence type="ECO:0000256" key="13">
    <source>
        <dbReference type="ARBA" id="ARBA00049433"/>
    </source>
</evidence>
<evidence type="ECO:0000313" key="17">
    <source>
        <dbReference type="EMBL" id="MBB2924038.1"/>
    </source>
</evidence>
<comment type="catalytic activity">
    <reaction evidence="12">
        <text>2 nitric oxide + NADH + 2 O2 = 2 nitrate + NAD(+) + H(+)</text>
        <dbReference type="Rhea" id="RHEA:19469"/>
        <dbReference type="ChEBI" id="CHEBI:15378"/>
        <dbReference type="ChEBI" id="CHEBI:15379"/>
        <dbReference type="ChEBI" id="CHEBI:16480"/>
        <dbReference type="ChEBI" id="CHEBI:17632"/>
        <dbReference type="ChEBI" id="CHEBI:57540"/>
        <dbReference type="ChEBI" id="CHEBI:57945"/>
        <dbReference type="EC" id="1.14.12.17"/>
    </reaction>
</comment>
<dbReference type="Proteomes" id="UP000518206">
    <property type="component" value="Unassembled WGS sequence"/>
</dbReference>
<dbReference type="PRINTS" id="PR00410">
    <property type="entry name" value="PHEHYDRXLASE"/>
</dbReference>
<comment type="similarity">
    <text evidence="14">Belongs to the globin family.</text>
</comment>
<evidence type="ECO:0000259" key="15">
    <source>
        <dbReference type="PROSITE" id="PS01033"/>
    </source>
</evidence>
<dbReference type="GO" id="GO:0051537">
    <property type="term" value="F:2 iron, 2 sulfur cluster binding"/>
    <property type="evidence" value="ECO:0007669"/>
    <property type="project" value="UniProtKB-KW"/>
</dbReference>
<comment type="similarity">
    <text evidence="2">In the C-terminal section; belongs to the flavoprotein pyridine nucleotide cytochrome reductase family.</text>
</comment>
<dbReference type="SUPFAM" id="SSF46458">
    <property type="entry name" value="Globin-like"/>
    <property type="match status" value="1"/>
</dbReference>
<feature type="domain" description="Globin" evidence="15">
    <location>
        <begin position="1"/>
        <end position="141"/>
    </location>
</feature>
<dbReference type="Gene3D" id="3.40.50.80">
    <property type="entry name" value="Nucleotide-binding domain of ferredoxin-NADP reductase (FNR) module"/>
    <property type="match status" value="1"/>
</dbReference>
<evidence type="ECO:0000256" key="2">
    <source>
        <dbReference type="ARBA" id="ARBA00006401"/>
    </source>
</evidence>
<keyword evidence="8" id="KW-0521">NADP</keyword>
<dbReference type="GO" id="GO:0071949">
    <property type="term" value="F:FAD binding"/>
    <property type="evidence" value="ECO:0007669"/>
    <property type="project" value="TreeGrafter"/>
</dbReference>
<dbReference type="Gene3D" id="1.10.490.10">
    <property type="entry name" value="Globins"/>
    <property type="match status" value="1"/>
</dbReference>
<dbReference type="CDD" id="cd14782">
    <property type="entry name" value="FHb-globin_2"/>
    <property type="match status" value="1"/>
</dbReference>
<evidence type="ECO:0000313" key="18">
    <source>
        <dbReference type="Proteomes" id="UP000518206"/>
    </source>
</evidence>
<dbReference type="Pfam" id="PF00175">
    <property type="entry name" value="NAD_binding_1"/>
    <property type="match status" value="1"/>
</dbReference>
<evidence type="ECO:0000256" key="1">
    <source>
        <dbReference type="ARBA" id="ARBA00001970"/>
    </source>
</evidence>
<dbReference type="RefSeq" id="WP_183296834.1">
    <property type="nucleotide sequence ID" value="NZ_JACHVX010000004.1"/>
</dbReference>
<dbReference type="InterPro" id="IPR008333">
    <property type="entry name" value="Cbr1-like_FAD-bd_dom"/>
</dbReference>
<dbReference type="InterPro" id="IPR001433">
    <property type="entry name" value="OxRdtase_FAD/NAD-bd"/>
</dbReference>
<dbReference type="PANTHER" id="PTHR43396:SF3">
    <property type="entry name" value="FLAVOHEMOPROTEIN"/>
    <property type="match status" value="1"/>
</dbReference>
<reference evidence="17 18" key="1">
    <citation type="submission" date="2020-08" db="EMBL/GenBank/DDBJ databases">
        <title>The Agave Microbiome: Exploring the role of microbial communities in plant adaptations to desert environments.</title>
        <authorList>
            <person name="Partida-Martinez L.P."/>
        </authorList>
    </citation>
    <scope>NUCLEOTIDE SEQUENCE [LARGE SCALE GENOMIC DNA]</scope>
    <source>
        <strain evidence="17 18">RAS26</strain>
    </source>
</reference>
<keyword evidence="17" id="KW-0223">Dioxygenase</keyword>
<dbReference type="Pfam" id="PF00970">
    <property type="entry name" value="FAD_binding_6"/>
    <property type="match status" value="1"/>
</dbReference>
<comment type="catalytic activity">
    <reaction evidence="13">
        <text>2 nitric oxide + NADPH + 2 O2 = 2 nitrate + NADP(+) + H(+)</text>
        <dbReference type="Rhea" id="RHEA:19465"/>
        <dbReference type="ChEBI" id="CHEBI:15378"/>
        <dbReference type="ChEBI" id="CHEBI:15379"/>
        <dbReference type="ChEBI" id="CHEBI:16480"/>
        <dbReference type="ChEBI" id="CHEBI:17632"/>
        <dbReference type="ChEBI" id="CHEBI:57783"/>
        <dbReference type="ChEBI" id="CHEBI:58349"/>
        <dbReference type="EC" id="1.14.12.17"/>
    </reaction>
</comment>
<dbReference type="InterPro" id="IPR017927">
    <property type="entry name" value="FAD-bd_FR_type"/>
</dbReference>
<dbReference type="Pfam" id="PF00042">
    <property type="entry name" value="Globin"/>
    <property type="match status" value="1"/>
</dbReference>
<dbReference type="GO" id="GO:0019825">
    <property type="term" value="F:oxygen binding"/>
    <property type="evidence" value="ECO:0007669"/>
    <property type="project" value="InterPro"/>
</dbReference>
<name>A0A7W4YBU6_9CELL</name>
<comment type="cofactor">
    <cofactor evidence="1">
        <name>heme b</name>
        <dbReference type="ChEBI" id="CHEBI:60344"/>
    </cofactor>
</comment>
<reference evidence="17 18" key="2">
    <citation type="submission" date="2020-08" db="EMBL/GenBank/DDBJ databases">
        <authorList>
            <person name="Partida-Martinez L."/>
            <person name="Huntemann M."/>
            <person name="Clum A."/>
            <person name="Wang J."/>
            <person name="Palaniappan K."/>
            <person name="Ritter S."/>
            <person name="Chen I.-M."/>
            <person name="Stamatis D."/>
            <person name="Reddy T."/>
            <person name="O'Malley R."/>
            <person name="Daum C."/>
            <person name="Shapiro N."/>
            <person name="Ivanova N."/>
            <person name="Kyrpides N."/>
            <person name="Woyke T."/>
        </authorList>
    </citation>
    <scope>NUCLEOTIDE SEQUENCE [LARGE SCALE GENOMIC DNA]</scope>
    <source>
        <strain evidence="17 18">RAS26</strain>
    </source>
</reference>
<accession>A0A7W4YBU6</accession>
<evidence type="ECO:0000259" key="16">
    <source>
        <dbReference type="PROSITE" id="PS51384"/>
    </source>
</evidence>
<keyword evidence="6" id="KW-0001">2Fe-2S</keyword>
<dbReference type="PROSITE" id="PS51384">
    <property type="entry name" value="FAD_FR"/>
    <property type="match status" value="1"/>
</dbReference>
<keyword evidence="7" id="KW-0479">Metal-binding</keyword>
<dbReference type="InterPro" id="IPR000971">
    <property type="entry name" value="Globin"/>
</dbReference>
<keyword evidence="5 14" id="KW-0561">Oxygen transport</keyword>
<dbReference type="SUPFAM" id="SSF63380">
    <property type="entry name" value="Riboflavin synthase domain-like"/>
    <property type="match status" value="1"/>
</dbReference>
<dbReference type="InterPro" id="IPR009050">
    <property type="entry name" value="Globin-like_sf"/>
</dbReference>
<evidence type="ECO:0000256" key="4">
    <source>
        <dbReference type="ARBA" id="ARBA00022617"/>
    </source>
</evidence>
<dbReference type="EMBL" id="JACHVX010000004">
    <property type="protein sequence ID" value="MBB2924038.1"/>
    <property type="molecule type" value="Genomic_DNA"/>
</dbReference>
<dbReference type="PANTHER" id="PTHR43396">
    <property type="entry name" value="FLAVOHEMOPROTEIN"/>
    <property type="match status" value="1"/>
</dbReference>
<evidence type="ECO:0000256" key="5">
    <source>
        <dbReference type="ARBA" id="ARBA00022621"/>
    </source>
</evidence>
<sequence length="410" mass="45274">MLSDRSRDVVRATLPVVSRHLPEIARRFYGHMFAARPELLDGVFNRGNQAEGTQQVALAGSVVAFAAALTQDTEQLPEHLLQRVAHKHASLGIHPDQYAIVHEHLFWAIVDVLGEAVTADVAAAWDEVYWLMAYALVNQERGLYSARGVSPERVWREWRVESRRQETDDVVTFVVRRTDHRSVRTSLPGQYVTVKVPMPDGVHQPRQYSLTRADDGETRQFSVRRVRGGAERPDGEVSTLLCETVQVGDVLTMSVPFGDVVLDDSGRPLVFVSAGIGVTPMAGMLSHLVAAGSQLEVHVLHADVEERTFALREQVLADVRRLPGGTLHTWYERGAESTLGVDGVFEGLLDVDDVDLPDGAGYYLCGPLPFMKSVRSALLTHGVPARDIQYEVFGPDLWAADLVTEESPDA</sequence>
<dbReference type="GO" id="GO:0005344">
    <property type="term" value="F:oxygen carrier activity"/>
    <property type="evidence" value="ECO:0007669"/>
    <property type="project" value="UniProtKB-KW"/>
</dbReference>
<dbReference type="GO" id="GO:0046210">
    <property type="term" value="P:nitric oxide catabolic process"/>
    <property type="evidence" value="ECO:0007669"/>
    <property type="project" value="TreeGrafter"/>
</dbReference>
<evidence type="ECO:0000256" key="7">
    <source>
        <dbReference type="ARBA" id="ARBA00022723"/>
    </source>
</evidence>
<evidence type="ECO:0000256" key="6">
    <source>
        <dbReference type="ARBA" id="ARBA00022714"/>
    </source>
</evidence>
<evidence type="ECO:0000256" key="8">
    <source>
        <dbReference type="ARBA" id="ARBA00022857"/>
    </source>
</evidence>
<dbReference type="EC" id="1.14.12.17" evidence="3"/>